<dbReference type="InterPro" id="IPR036866">
    <property type="entry name" value="RibonucZ/Hydroxyglut_hydro"/>
</dbReference>
<dbReference type="Pfam" id="PF13483">
    <property type="entry name" value="Lactamase_B_3"/>
    <property type="match status" value="1"/>
</dbReference>
<name>A0A3S9SZV5_9FIRM</name>
<organism evidence="4 5">
    <name type="scientific">Anoxybacter fermentans</name>
    <dbReference type="NCBI Taxonomy" id="1323375"/>
    <lineage>
        <taxon>Bacteria</taxon>
        <taxon>Bacillati</taxon>
        <taxon>Bacillota</taxon>
        <taxon>Clostridia</taxon>
        <taxon>Halanaerobiales</taxon>
        <taxon>Anoxybacter</taxon>
    </lineage>
</organism>
<dbReference type="SUPFAM" id="SSF56281">
    <property type="entry name" value="Metallo-hydrolase/oxidoreductase"/>
    <property type="match status" value="1"/>
</dbReference>
<evidence type="ECO:0000256" key="1">
    <source>
        <dbReference type="ARBA" id="ARBA00022801"/>
    </source>
</evidence>
<dbReference type="Proteomes" id="UP000267250">
    <property type="component" value="Chromosome"/>
</dbReference>
<dbReference type="InterPro" id="IPR022877">
    <property type="entry name" value="UPF0173"/>
</dbReference>
<keyword evidence="1 2" id="KW-0378">Hydrolase</keyword>
<feature type="domain" description="Metallo-beta-lactamase" evidence="3">
    <location>
        <begin position="7"/>
        <end position="192"/>
    </location>
</feature>
<dbReference type="PANTHER" id="PTHR43546:SF3">
    <property type="entry name" value="UPF0173 METAL-DEPENDENT HYDROLASE MJ1163"/>
    <property type="match status" value="1"/>
</dbReference>
<dbReference type="GO" id="GO:0016787">
    <property type="term" value="F:hydrolase activity"/>
    <property type="evidence" value="ECO:0007669"/>
    <property type="project" value="UniProtKB-UniRule"/>
</dbReference>
<dbReference type="EMBL" id="CP016379">
    <property type="protein sequence ID" value="AZR73807.1"/>
    <property type="molecule type" value="Genomic_DNA"/>
</dbReference>
<dbReference type="InterPro" id="IPR001279">
    <property type="entry name" value="Metallo-B-lactamas"/>
</dbReference>
<evidence type="ECO:0000256" key="2">
    <source>
        <dbReference type="HAMAP-Rule" id="MF_00457"/>
    </source>
</evidence>
<evidence type="ECO:0000313" key="4">
    <source>
        <dbReference type="EMBL" id="AZR73807.1"/>
    </source>
</evidence>
<sequence>MKITFLGHAACLIEEGGKKVVIDPFLTGNPQAAIKASDLKVDGILITHGHGDHLGDSVNIAKNSDALIVAIHELALYCKAQGAPKVHGMNIGGSYNFDFGRVKMVPALHSSAIVENGNSMYLGEPCGFVIQMKDLTVYHAGDTGLFHDMAFIGEEFEIDLALLPIGDNYVMGPDDALRAVKMLKPKRVVPIHYNTFPVIEQDAKVFKSRIEKETDAKCIVLNPGESVEI</sequence>
<evidence type="ECO:0000313" key="5">
    <source>
        <dbReference type="Proteomes" id="UP000267250"/>
    </source>
</evidence>
<dbReference type="Gene3D" id="3.60.15.10">
    <property type="entry name" value="Ribonuclease Z/Hydroxyacylglutathione hydrolase-like"/>
    <property type="match status" value="1"/>
</dbReference>
<dbReference type="InterPro" id="IPR050114">
    <property type="entry name" value="UPF0173_UPF0282_UlaG_hydrolase"/>
</dbReference>
<comment type="similarity">
    <text evidence="2">Belongs to the UPF0173 family.</text>
</comment>
<accession>A0A3S9SZV5</accession>
<dbReference type="PANTHER" id="PTHR43546">
    <property type="entry name" value="UPF0173 METAL-DEPENDENT HYDROLASE MJ1163-RELATED"/>
    <property type="match status" value="1"/>
</dbReference>
<evidence type="ECO:0000259" key="3">
    <source>
        <dbReference type="SMART" id="SM00849"/>
    </source>
</evidence>
<dbReference type="OrthoDB" id="9789133at2"/>
<dbReference type="HAMAP" id="MF_00457">
    <property type="entry name" value="UPF0173"/>
    <property type="match status" value="1"/>
</dbReference>
<protein>
    <recommendedName>
        <fullName evidence="2">UPF0173 metal-dependent hydrolase BBF96_10670</fullName>
    </recommendedName>
</protein>
<dbReference type="RefSeq" id="WP_127017155.1">
    <property type="nucleotide sequence ID" value="NZ_CP016379.1"/>
</dbReference>
<dbReference type="NCBIfam" id="NF001911">
    <property type="entry name" value="PRK00685.1"/>
    <property type="match status" value="1"/>
</dbReference>
<dbReference type="AlphaFoldDB" id="A0A3S9SZV5"/>
<dbReference type="SMART" id="SM00849">
    <property type="entry name" value="Lactamase_B"/>
    <property type="match status" value="1"/>
</dbReference>
<reference evidence="4 5" key="1">
    <citation type="submission" date="2016-07" db="EMBL/GenBank/DDBJ databases">
        <title>Genome and transcriptome analysis of iron-reducing fermentative bacteria Anoxybacter fermentans.</title>
        <authorList>
            <person name="Zeng X."/>
            <person name="Shao Z."/>
        </authorList>
    </citation>
    <scope>NUCLEOTIDE SEQUENCE [LARGE SCALE GENOMIC DNA]</scope>
    <source>
        <strain evidence="4 5">DY22613</strain>
    </source>
</reference>
<keyword evidence="5" id="KW-1185">Reference proteome</keyword>
<gene>
    <name evidence="4" type="ORF">BBF96_10670</name>
</gene>
<dbReference type="KEGG" id="aft:BBF96_10670"/>
<proteinExistence type="inferred from homology"/>